<evidence type="ECO:0000256" key="1">
    <source>
        <dbReference type="SAM" id="Phobius"/>
    </source>
</evidence>
<gene>
    <name evidence="3" type="ORF">GCM10009809_22220</name>
</gene>
<accession>A0ABN2JIE0</accession>
<feature type="transmembrane region" description="Helical" evidence="1">
    <location>
        <begin position="57"/>
        <end position="80"/>
    </location>
</feature>
<name>A0ABN2JIE0_9MICO</name>
<reference evidence="3 4" key="1">
    <citation type="journal article" date="2019" name="Int. J. Syst. Evol. Microbiol.">
        <title>The Global Catalogue of Microorganisms (GCM) 10K type strain sequencing project: providing services to taxonomists for standard genome sequencing and annotation.</title>
        <authorList>
            <consortium name="The Broad Institute Genomics Platform"/>
            <consortium name="The Broad Institute Genome Sequencing Center for Infectious Disease"/>
            <person name="Wu L."/>
            <person name="Ma J."/>
        </authorList>
    </citation>
    <scope>NUCLEOTIDE SEQUENCE [LARGE SCALE GENOMIC DNA]</scope>
    <source>
        <strain evidence="3 4">JCM 15589</strain>
    </source>
</reference>
<keyword evidence="1" id="KW-0472">Membrane</keyword>
<evidence type="ECO:0000313" key="4">
    <source>
        <dbReference type="Proteomes" id="UP001501138"/>
    </source>
</evidence>
<feature type="domain" description="SHOCT" evidence="2">
    <location>
        <begin position="115"/>
        <end position="142"/>
    </location>
</feature>
<comment type="caution">
    <text evidence="3">The sequence shown here is derived from an EMBL/GenBank/DDBJ whole genome shotgun (WGS) entry which is preliminary data.</text>
</comment>
<dbReference type="Pfam" id="PF09851">
    <property type="entry name" value="SHOCT"/>
    <property type="match status" value="1"/>
</dbReference>
<keyword evidence="1" id="KW-1133">Transmembrane helix</keyword>
<proteinExistence type="predicted"/>
<keyword evidence="4" id="KW-1185">Reference proteome</keyword>
<dbReference type="InterPro" id="IPR018649">
    <property type="entry name" value="SHOCT"/>
</dbReference>
<organism evidence="3 4">
    <name type="scientific">Isoptericola hypogeus</name>
    <dbReference type="NCBI Taxonomy" id="300179"/>
    <lineage>
        <taxon>Bacteria</taxon>
        <taxon>Bacillati</taxon>
        <taxon>Actinomycetota</taxon>
        <taxon>Actinomycetes</taxon>
        <taxon>Micrococcales</taxon>
        <taxon>Promicromonosporaceae</taxon>
        <taxon>Isoptericola</taxon>
    </lineage>
</organism>
<sequence length="143" mass="16248">MPVPAENLTRNGRTLFEMDSFWDYILFLIWIFLFIAYLMVLFQILSDLFRDRDLNGWLKAVWVVFLIFIPLLTALVYLIARGRGMAERQVAAVKSARADTEAYIQSVATQSSPADQIASAKKLLDEGSITPQEFEQLKAKALA</sequence>
<evidence type="ECO:0000259" key="2">
    <source>
        <dbReference type="Pfam" id="PF09851"/>
    </source>
</evidence>
<dbReference type="Proteomes" id="UP001501138">
    <property type="component" value="Unassembled WGS sequence"/>
</dbReference>
<protein>
    <submittedName>
        <fullName evidence="3">SHOCT domain-containing protein</fullName>
    </submittedName>
</protein>
<feature type="transmembrane region" description="Helical" evidence="1">
    <location>
        <begin position="21"/>
        <end position="45"/>
    </location>
</feature>
<keyword evidence="1" id="KW-0812">Transmembrane</keyword>
<evidence type="ECO:0000313" key="3">
    <source>
        <dbReference type="EMBL" id="GAA1725923.1"/>
    </source>
</evidence>
<dbReference type="EMBL" id="BAAAPM010000003">
    <property type="protein sequence ID" value="GAA1725923.1"/>
    <property type="molecule type" value="Genomic_DNA"/>
</dbReference>